<protein>
    <submittedName>
        <fullName evidence="1">Uncharacterized protein</fullName>
    </submittedName>
</protein>
<dbReference type="VEuPathDB" id="VectorBase:GPAI008872"/>
<name>A0A1A9ZAP4_GLOPL</name>
<reference evidence="1" key="2">
    <citation type="submission" date="2020-05" db="UniProtKB">
        <authorList>
            <consortium name="EnsemblMetazoa"/>
        </authorList>
    </citation>
    <scope>IDENTIFICATION</scope>
    <source>
        <strain evidence="1">IAEA</strain>
    </source>
</reference>
<evidence type="ECO:0000313" key="1">
    <source>
        <dbReference type="EnsemblMetazoa" id="GPAI008872-PA"/>
    </source>
</evidence>
<proteinExistence type="predicted"/>
<reference evidence="2" key="1">
    <citation type="submission" date="2014-03" db="EMBL/GenBank/DDBJ databases">
        <authorList>
            <person name="Aksoy S."/>
            <person name="Warren W."/>
            <person name="Wilson R.K."/>
        </authorList>
    </citation>
    <scope>NUCLEOTIDE SEQUENCE [LARGE SCALE GENOMIC DNA]</scope>
    <source>
        <strain evidence="2">IAEA</strain>
    </source>
</reference>
<organism evidence="1 2">
    <name type="scientific">Glossina pallidipes</name>
    <name type="common">Tsetse fly</name>
    <dbReference type="NCBI Taxonomy" id="7398"/>
    <lineage>
        <taxon>Eukaryota</taxon>
        <taxon>Metazoa</taxon>
        <taxon>Ecdysozoa</taxon>
        <taxon>Arthropoda</taxon>
        <taxon>Hexapoda</taxon>
        <taxon>Insecta</taxon>
        <taxon>Pterygota</taxon>
        <taxon>Neoptera</taxon>
        <taxon>Endopterygota</taxon>
        <taxon>Diptera</taxon>
        <taxon>Brachycera</taxon>
        <taxon>Muscomorpha</taxon>
        <taxon>Hippoboscoidea</taxon>
        <taxon>Glossinidae</taxon>
        <taxon>Glossina</taxon>
    </lineage>
</organism>
<sequence length="148" mass="16961">MFSFGGSTSTKRVFISYERLIYADNSCPFPSLIDVQITSVTNITKKLFLVKLISWNMSHLFLWSFEFYQSFVFMLIDKLIRSHLYDMYSNLLTLCEAQKYYNLHFGDNDADVVSNNDDDDGGRIGGGGRIKIKKKYPVVSPGVWTNAI</sequence>
<dbReference type="Proteomes" id="UP000092445">
    <property type="component" value="Unassembled WGS sequence"/>
</dbReference>
<evidence type="ECO:0000313" key="2">
    <source>
        <dbReference type="Proteomes" id="UP000092445"/>
    </source>
</evidence>
<accession>A0A1A9ZAP4</accession>
<keyword evidence="2" id="KW-1185">Reference proteome</keyword>
<dbReference type="AlphaFoldDB" id="A0A1A9ZAP4"/>
<dbReference type="EnsemblMetazoa" id="GPAI008872-RA">
    <property type="protein sequence ID" value="GPAI008872-PA"/>
    <property type="gene ID" value="GPAI008872"/>
</dbReference>